<accession>A0ABW2BXH2</accession>
<dbReference type="Proteomes" id="UP001596337">
    <property type="component" value="Unassembled WGS sequence"/>
</dbReference>
<feature type="transmembrane region" description="Helical" evidence="1">
    <location>
        <begin position="37"/>
        <end position="54"/>
    </location>
</feature>
<reference evidence="4" key="1">
    <citation type="journal article" date="2019" name="Int. J. Syst. Evol. Microbiol.">
        <title>The Global Catalogue of Microorganisms (GCM) 10K type strain sequencing project: providing services to taxonomists for standard genome sequencing and annotation.</title>
        <authorList>
            <consortium name="The Broad Institute Genomics Platform"/>
            <consortium name="The Broad Institute Genome Sequencing Center for Infectious Disease"/>
            <person name="Wu L."/>
            <person name="Ma J."/>
        </authorList>
    </citation>
    <scope>NUCLEOTIDE SEQUENCE [LARGE SCALE GENOMIC DNA]</scope>
    <source>
        <strain evidence="4">KCTC 32255</strain>
    </source>
</reference>
<evidence type="ECO:0000313" key="3">
    <source>
        <dbReference type="EMBL" id="MFC6867142.1"/>
    </source>
</evidence>
<evidence type="ECO:0000313" key="4">
    <source>
        <dbReference type="Proteomes" id="UP001596337"/>
    </source>
</evidence>
<sequence>MPTVLALSVWACCGLAVGALIALAVQRREQASPREQLLQVAATGAIFVALAWRHGTGLDVWAAAGYAAAAAPLAAVDLRTGRLPNWLMLLAYVLTVAGLLMATLADLRAGGLLAALVGAIMFAALYGAWYVFLPGHMGGGDLKLSLVSGAVLGWQGWPAAASPHVLTAGLQLLAWLAGALMLIWLLQAAVYMVARAVRGRPATVALRHGPFLVLGTVTALLLVP</sequence>
<gene>
    <name evidence="3" type="ORF">ACFQGD_08275</name>
</gene>
<proteinExistence type="predicted"/>
<keyword evidence="1" id="KW-0472">Membrane</keyword>
<keyword evidence="4" id="KW-1185">Reference proteome</keyword>
<feature type="transmembrane region" description="Helical" evidence="1">
    <location>
        <begin position="172"/>
        <end position="193"/>
    </location>
</feature>
<feature type="domain" description="Prepilin type IV endopeptidase peptidase" evidence="2">
    <location>
        <begin position="71"/>
        <end position="169"/>
    </location>
</feature>
<dbReference type="InterPro" id="IPR000045">
    <property type="entry name" value="Prepilin_IV_endopep_pep"/>
</dbReference>
<protein>
    <submittedName>
        <fullName evidence="3">Prepilin peptidase</fullName>
        <ecNumber evidence="3">3.4.23.43</ecNumber>
    </submittedName>
</protein>
<keyword evidence="3" id="KW-0378">Hydrolase</keyword>
<organism evidence="3 4">
    <name type="scientific">Haloechinothrix salitolerans</name>
    <dbReference type="NCBI Taxonomy" id="926830"/>
    <lineage>
        <taxon>Bacteria</taxon>
        <taxon>Bacillati</taxon>
        <taxon>Actinomycetota</taxon>
        <taxon>Actinomycetes</taxon>
        <taxon>Pseudonocardiales</taxon>
        <taxon>Pseudonocardiaceae</taxon>
        <taxon>Haloechinothrix</taxon>
    </lineage>
</organism>
<dbReference type="EMBL" id="JBHSXX010000001">
    <property type="protein sequence ID" value="MFC6867142.1"/>
    <property type="molecule type" value="Genomic_DNA"/>
</dbReference>
<feature type="transmembrane region" description="Helical" evidence="1">
    <location>
        <begin position="6"/>
        <end position="25"/>
    </location>
</feature>
<feature type="transmembrane region" description="Helical" evidence="1">
    <location>
        <begin position="85"/>
        <end position="105"/>
    </location>
</feature>
<dbReference type="EC" id="3.4.23.43" evidence="3"/>
<feature type="transmembrane region" description="Helical" evidence="1">
    <location>
        <begin position="111"/>
        <end position="132"/>
    </location>
</feature>
<evidence type="ECO:0000259" key="2">
    <source>
        <dbReference type="Pfam" id="PF01478"/>
    </source>
</evidence>
<name>A0ABW2BXH2_9PSEU</name>
<dbReference type="Gene3D" id="1.20.120.1220">
    <property type="match status" value="1"/>
</dbReference>
<comment type="caution">
    <text evidence="3">The sequence shown here is derived from an EMBL/GenBank/DDBJ whole genome shotgun (WGS) entry which is preliminary data.</text>
</comment>
<feature type="transmembrane region" description="Helical" evidence="1">
    <location>
        <begin position="205"/>
        <end position="223"/>
    </location>
</feature>
<dbReference type="Pfam" id="PF01478">
    <property type="entry name" value="Peptidase_A24"/>
    <property type="match status" value="1"/>
</dbReference>
<keyword evidence="1" id="KW-0812">Transmembrane</keyword>
<dbReference type="RefSeq" id="WP_345394673.1">
    <property type="nucleotide sequence ID" value="NZ_BAABLA010000022.1"/>
</dbReference>
<keyword evidence="1" id="KW-1133">Transmembrane helix</keyword>
<evidence type="ECO:0000256" key="1">
    <source>
        <dbReference type="SAM" id="Phobius"/>
    </source>
</evidence>
<dbReference type="GO" id="GO:0004190">
    <property type="term" value="F:aspartic-type endopeptidase activity"/>
    <property type="evidence" value="ECO:0007669"/>
    <property type="project" value="UniProtKB-EC"/>
</dbReference>